<proteinExistence type="predicted"/>
<reference evidence="1 2" key="1">
    <citation type="submission" date="2018-04" db="EMBL/GenBank/DDBJ databases">
        <title>Genomic Encyclopedia of Type Strains, Phase IV (KMG-IV): sequencing the most valuable type-strain genomes for metagenomic binning, comparative biology and taxonomic classification.</title>
        <authorList>
            <person name="Goeker M."/>
        </authorList>
    </citation>
    <scope>NUCLEOTIDE SEQUENCE [LARGE SCALE GENOMIC DNA]</scope>
    <source>
        <strain evidence="1 2">DSM 7138</strain>
    </source>
</reference>
<organism evidence="1 2">
    <name type="scientific">Mycoplana dimorpha</name>
    <dbReference type="NCBI Taxonomy" id="28320"/>
    <lineage>
        <taxon>Bacteria</taxon>
        <taxon>Pseudomonadati</taxon>
        <taxon>Pseudomonadota</taxon>
        <taxon>Alphaproteobacteria</taxon>
        <taxon>Hyphomicrobiales</taxon>
        <taxon>Rhizobiaceae</taxon>
        <taxon>Mycoplana</taxon>
    </lineage>
</organism>
<dbReference type="RefSeq" id="WP_245414365.1">
    <property type="nucleotide sequence ID" value="NZ_JBHEEX010000007.1"/>
</dbReference>
<dbReference type="SMART" id="SM00855">
    <property type="entry name" value="PGAM"/>
    <property type="match status" value="1"/>
</dbReference>
<dbReference type="AlphaFoldDB" id="A0A2T5B8H7"/>
<sequence length="174" mass="19041">MATAVSGMFRLYLLRHARAGWTEPGRTDFDRTLDEQGYAEAEILAEEMADQGYRPQVVISSTAVRCRETAEPLRRTLGEDLPVEYVDALYGGTVQSYAEVAFAERVETAVMIVGHNPMIEQFFRLTVGQVIADTAAPGGFPTAALATIDFDSRPNDKDFSGGRLSCFITPHSAS</sequence>
<dbReference type="CDD" id="cd07067">
    <property type="entry name" value="HP_PGM_like"/>
    <property type="match status" value="1"/>
</dbReference>
<accession>A0A2T5B8H7</accession>
<comment type="caution">
    <text evidence="1">The sequence shown here is derived from an EMBL/GenBank/DDBJ whole genome shotgun (WGS) entry which is preliminary data.</text>
</comment>
<dbReference type="InterPro" id="IPR013078">
    <property type="entry name" value="His_Pase_superF_clade-1"/>
</dbReference>
<name>A0A2T5B8H7_MYCDI</name>
<keyword evidence="2" id="KW-1185">Reference proteome</keyword>
<dbReference type="EMBL" id="PZZZ01000004">
    <property type="protein sequence ID" value="PTM95288.1"/>
    <property type="molecule type" value="Genomic_DNA"/>
</dbReference>
<dbReference type="Gene3D" id="3.40.50.1240">
    <property type="entry name" value="Phosphoglycerate mutase-like"/>
    <property type="match status" value="1"/>
</dbReference>
<gene>
    <name evidence="1" type="ORF">C7449_104365</name>
</gene>
<evidence type="ECO:0000313" key="1">
    <source>
        <dbReference type="EMBL" id="PTM95288.1"/>
    </source>
</evidence>
<dbReference type="PANTHER" id="PTHR47623">
    <property type="entry name" value="OS09G0287300 PROTEIN"/>
    <property type="match status" value="1"/>
</dbReference>
<dbReference type="Proteomes" id="UP000241247">
    <property type="component" value="Unassembled WGS sequence"/>
</dbReference>
<dbReference type="Pfam" id="PF00300">
    <property type="entry name" value="His_Phos_1"/>
    <property type="match status" value="1"/>
</dbReference>
<evidence type="ECO:0000313" key="2">
    <source>
        <dbReference type="Proteomes" id="UP000241247"/>
    </source>
</evidence>
<dbReference type="InterPro" id="IPR029033">
    <property type="entry name" value="His_PPase_superfam"/>
</dbReference>
<dbReference type="PANTHER" id="PTHR47623:SF1">
    <property type="entry name" value="OS09G0287300 PROTEIN"/>
    <property type="match status" value="1"/>
</dbReference>
<dbReference type="SUPFAM" id="SSF53254">
    <property type="entry name" value="Phosphoglycerate mutase-like"/>
    <property type="match status" value="1"/>
</dbReference>
<protein>
    <submittedName>
        <fullName evidence="1">Phosphohistidine phosphatase</fullName>
    </submittedName>
</protein>